<gene>
    <name evidence="1" type="ORF">S12H4_01451</name>
</gene>
<dbReference type="AlphaFoldDB" id="X1Q1U9"/>
<name>X1Q1U9_9ZZZZ</name>
<reference evidence="1" key="1">
    <citation type="journal article" date="2014" name="Front. Microbiol.">
        <title>High frequency of phylogenetically diverse reductive dehalogenase-homologous genes in deep subseafloor sedimentary metagenomes.</title>
        <authorList>
            <person name="Kawai M."/>
            <person name="Futagami T."/>
            <person name="Toyoda A."/>
            <person name="Takaki Y."/>
            <person name="Nishi S."/>
            <person name="Hori S."/>
            <person name="Arai W."/>
            <person name="Tsubouchi T."/>
            <person name="Morono Y."/>
            <person name="Uchiyama I."/>
            <person name="Ito T."/>
            <person name="Fujiyama A."/>
            <person name="Inagaki F."/>
            <person name="Takami H."/>
        </authorList>
    </citation>
    <scope>NUCLEOTIDE SEQUENCE</scope>
    <source>
        <strain evidence="1">Expedition CK06-06</strain>
    </source>
</reference>
<proteinExistence type="predicted"/>
<sequence>MKNLKYNQSFSVDYVSFTGDRGIKWFKGRFNPEQKKLIVQLIKVKLIEAVREFQLTAEDLGLVKIEIIRADTPIREKSPVTFQFIPRISSSTNNKIGGVRYG</sequence>
<organism evidence="1">
    <name type="scientific">marine sediment metagenome</name>
    <dbReference type="NCBI Taxonomy" id="412755"/>
    <lineage>
        <taxon>unclassified sequences</taxon>
        <taxon>metagenomes</taxon>
        <taxon>ecological metagenomes</taxon>
    </lineage>
</organism>
<dbReference type="EMBL" id="BARW01000289">
    <property type="protein sequence ID" value="GAI62198.1"/>
    <property type="molecule type" value="Genomic_DNA"/>
</dbReference>
<evidence type="ECO:0000313" key="1">
    <source>
        <dbReference type="EMBL" id="GAI62198.1"/>
    </source>
</evidence>
<accession>X1Q1U9</accession>
<comment type="caution">
    <text evidence="1">The sequence shown here is derived from an EMBL/GenBank/DDBJ whole genome shotgun (WGS) entry which is preliminary data.</text>
</comment>
<protein>
    <submittedName>
        <fullName evidence="1">Uncharacterized protein</fullName>
    </submittedName>
</protein>